<feature type="repeat" description="Solcar" evidence="9">
    <location>
        <begin position="28"/>
        <end position="124"/>
    </location>
</feature>
<dbReference type="PANTHER" id="PTHR45788:SF2">
    <property type="entry name" value="SUCCINATE_FUMARATE MITOCHONDRIAL TRANSPORTER"/>
    <property type="match status" value="1"/>
</dbReference>
<evidence type="ECO:0000256" key="6">
    <source>
        <dbReference type="ARBA" id="ARBA00022989"/>
    </source>
</evidence>
<keyword evidence="4 9" id="KW-0812">Transmembrane</keyword>
<comment type="subcellular location">
    <subcellularLocation>
        <location evidence="1">Mitochondrion membrane</location>
        <topology evidence="1">Multi-pass membrane protein</topology>
    </subcellularLocation>
</comment>
<evidence type="ECO:0000256" key="7">
    <source>
        <dbReference type="ARBA" id="ARBA00023128"/>
    </source>
</evidence>
<evidence type="ECO:0000256" key="1">
    <source>
        <dbReference type="ARBA" id="ARBA00004225"/>
    </source>
</evidence>
<dbReference type="SUPFAM" id="SSF103506">
    <property type="entry name" value="Mitochondrial carrier"/>
    <property type="match status" value="1"/>
</dbReference>
<proteinExistence type="inferred from homology"/>
<evidence type="ECO:0000256" key="9">
    <source>
        <dbReference type="PROSITE-ProRule" id="PRU00282"/>
    </source>
</evidence>
<evidence type="ECO:0000256" key="2">
    <source>
        <dbReference type="ARBA" id="ARBA00006375"/>
    </source>
</evidence>
<gene>
    <name evidence="11" type="ORF">DBRI00130_LOCUS43390</name>
</gene>
<name>A0A7S4T6Q3_9STRA</name>
<evidence type="ECO:0000256" key="3">
    <source>
        <dbReference type="ARBA" id="ARBA00022448"/>
    </source>
</evidence>
<keyword evidence="5" id="KW-0677">Repeat</keyword>
<dbReference type="PROSITE" id="PS50920">
    <property type="entry name" value="SOLCAR"/>
    <property type="match status" value="2"/>
</dbReference>
<dbReference type="AlphaFoldDB" id="A0A7S4T6Q3"/>
<feature type="repeat" description="Solcar" evidence="9">
    <location>
        <begin position="134"/>
        <end position="224"/>
    </location>
</feature>
<keyword evidence="8 9" id="KW-0472">Membrane</keyword>
<evidence type="ECO:0000256" key="5">
    <source>
        <dbReference type="ARBA" id="ARBA00022737"/>
    </source>
</evidence>
<evidence type="ECO:0000256" key="10">
    <source>
        <dbReference type="RuleBase" id="RU000488"/>
    </source>
</evidence>
<sequence>MAIRFVSFEQYREIFHSFSHPKNNTEPFTSTVTFFAGLASGLTEAILVVTPAEVCKIRMQSQYHSLLDPQQMKHRKYTNVVQTATTIVREEGLGALYKGVVPTMMRQGCNQAVNFSVYNWFKKMVLEYRGRKELDSWESLILGGVSGGMGPLVNNPLDVVKTRLQKQVVAPGKPAKYTGLGQSCALIAKEEGYAALWKGITPRLLRIMPGQAITFMTYEAVSSKMTKWGVF</sequence>
<evidence type="ECO:0008006" key="12">
    <source>
        <dbReference type="Google" id="ProtNLM"/>
    </source>
</evidence>
<keyword evidence="6" id="KW-1133">Transmembrane helix</keyword>
<accession>A0A7S4T6Q3</accession>
<dbReference type="InterPro" id="IPR049563">
    <property type="entry name" value="TXTP-like"/>
</dbReference>
<protein>
    <recommendedName>
        <fullName evidence="12">Mitochondrial carrier protein</fullName>
    </recommendedName>
</protein>
<comment type="similarity">
    <text evidence="2 10">Belongs to the mitochondrial carrier (TC 2.A.29) family.</text>
</comment>
<evidence type="ECO:0000256" key="8">
    <source>
        <dbReference type="ARBA" id="ARBA00023136"/>
    </source>
</evidence>
<reference evidence="11" key="1">
    <citation type="submission" date="2021-01" db="EMBL/GenBank/DDBJ databases">
        <authorList>
            <person name="Corre E."/>
            <person name="Pelletier E."/>
            <person name="Niang G."/>
            <person name="Scheremetjew M."/>
            <person name="Finn R."/>
            <person name="Kale V."/>
            <person name="Holt S."/>
            <person name="Cochrane G."/>
            <person name="Meng A."/>
            <person name="Brown T."/>
            <person name="Cohen L."/>
        </authorList>
    </citation>
    <scope>NUCLEOTIDE SEQUENCE</scope>
    <source>
        <strain evidence="11">GSO104</strain>
    </source>
</reference>
<dbReference type="InterPro" id="IPR018108">
    <property type="entry name" value="MCP_transmembrane"/>
</dbReference>
<organism evidence="11">
    <name type="scientific">Ditylum brightwellii</name>
    <dbReference type="NCBI Taxonomy" id="49249"/>
    <lineage>
        <taxon>Eukaryota</taxon>
        <taxon>Sar</taxon>
        <taxon>Stramenopiles</taxon>
        <taxon>Ochrophyta</taxon>
        <taxon>Bacillariophyta</taxon>
        <taxon>Mediophyceae</taxon>
        <taxon>Lithodesmiophycidae</taxon>
        <taxon>Lithodesmiales</taxon>
        <taxon>Lithodesmiaceae</taxon>
        <taxon>Ditylum</taxon>
    </lineage>
</organism>
<dbReference type="InterPro" id="IPR023395">
    <property type="entry name" value="MCP_dom_sf"/>
</dbReference>
<keyword evidence="3 10" id="KW-0813">Transport</keyword>
<dbReference type="PANTHER" id="PTHR45788">
    <property type="entry name" value="SUCCINATE/FUMARATE MITOCHONDRIAL TRANSPORTER-RELATED"/>
    <property type="match status" value="1"/>
</dbReference>
<evidence type="ECO:0000313" key="11">
    <source>
        <dbReference type="EMBL" id="CAE4667096.1"/>
    </source>
</evidence>
<dbReference type="EMBL" id="HBNS01060286">
    <property type="protein sequence ID" value="CAE4667096.1"/>
    <property type="molecule type" value="Transcribed_RNA"/>
</dbReference>
<dbReference type="GO" id="GO:0031966">
    <property type="term" value="C:mitochondrial membrane"/>
    <property type="evidence" value="ECO:0007669"/>
    <property type="project" value="UniProtKB-SubCell"/>
</dbReference>
<keyword evidence="7" id="KW-0496">Mitochondrion</keyword>
<dbReference type="Pfam" id="PF00153">
    <property type="entry name" value="Mito_carr"/>
    <property type="match status" value="2"/>
</dbReference>
<dbReference type="Gene3D" id="1.50.40.10">
    <property type="entry name" value="Mitochondrial carrier domain"/>
    <property type="match status" value="1"/>
</dbReference>
<evidence type="ECO:0000256" key="4">
    <source>
        <dbReference type="ARBA" id="ARBA00022692"/>
    </source>
</evidence>
<dbReference type="GO" id="GO:0005469">
    <property type="term" value="F:succinate:fumarate antiporter activity"/>
    <property type="evidence" value="ECO:0007669"/>
    <property type="project" value="TreeGrafter"/>
</dbReference>